<sequence>MTVSIEVLERKYSEFKEFIEKMDKQPLTTFKASKFLSREEGYKDSIYKEAQQNLGSTHWKSADVGQGEIQKKVDSAILKTVKHDGKTVNNNLVVWSNKGKLRNLTAGKELDETLYNMYTGKVADEVSFGRLHTMGLNYQFIAYLFFIKEQNKFTPISQEKFDKIFELIGLSDFKTSRNISWENYSAFLDIIKQVQRFLKTKDKATTLLDAHSFLWVLGNQMQEEAVQVPVSNAMPDTSVAPEQKREVPAVVTEEVSSEVEAPVIAEEDEARAFPEGEIKYCLHRKRERNRELVKAVKERAFQTDAKLCCQACGFSFLDKYGVLGEGFIEAHHLFPISQLTEATPTRLDDLALVCSNCHRMLHRRRPWLTLEDLKQLVQG</sequence>
<organism evidence="2 3">
    <name type="scientific">Hymenobacter algoricola</name>
    <dbReference type="NCBI Taxonomy" id="486267"/>
    <lineage>
        <taxon>Bacteria</taxon>
        <taxon>Pseudomonadati</taxon>
        <taxon>Bacteroidota</taxon>
        <taxon>Cytophagia</taxon>
        <taxon>Cytophagales</taxon>
        <taxon>Hymenobacteraceae</taxon>
        <taxon>Hymenobacter</taxon>
    </lineage>
</organism>
<dbReference type="EMBL" id="BAABDH010000036">
    <property type="protein sequence ID" value="GAA3935674.1"/>
    <property type="molecule type" value="Genomic_DNA"/>
</dbReference>
<dbReference type="Pfam" id="PF01844">
    <property type="entry name" value="HNH"/>
    <property type="match status" value="1"/>
</dbReference>
<evidence type="ECO:0000313" key="2">
    <source>
        <dbReference type="EMBL" id="GAA3935674.1"/>
    </source>
</evidence>
<dbReference type="InterPro" id="IPR002711">
    <property type="entry name" value="HNH"/>
</dbReference>
<comment type="caution">
    <text evidence="2">The sequence shown here is derived from an EMBL/GenBank/DDBJ whole genome shotgun (WGS) entry which is preliminary data.</text>
</comment>
<name>A0ABP7N313_9BACT</name>
<dbReference type="RefSeq" id="WP_345113078.1">
    <property type="nucleotide sequence ID" value="NZ_BAABDH010000036.1"/>
</dbReference>
<dbReference type="CDD" id="cd00085">
    <property type="entry name" value="HNHc"/>
    <property type="match status" value="1"/>
</dbReference>
<gene>
    <name evidence="2" type="ORF">GCM10022406_20020</name>
</gene>
<proteinExistence type="predicted"/>
<feature type="domain" description="HNH" evidence="1">
    <location>
        <begin position="309"/>
        <end position="364"/>
    </location>
</feature>
<accession>A0ABP7N313</accession>
<keyword evidence="3" id="KW-1185">Reference proteome</keyword>
<protein>
    <recommendedName>
        <fullName evidence="1">HNH domain-containing protein</fullName>
    </recommendedName>
</protein>
<dbReference type="Proteomes" id="UP001499909">
    <property type="component" value="Unassembled WGS sequence"/>
</dbReference>
<dbReference type="Gene3D" id="1.10.30.50">
    <property type="match status" value="1"/>
</dbReference>
<reference evidence="3" key="1">
    <citation type="journal article" date="2019" name="Int. J. Syst. Evol. Microbiol.">
        <title>The Global Catalogue of Microorganisms (GCM) 10K type strain sequencing project: providing services to taxonomists for standard genome sequencing and annotation.</title>
        <authorList>
            <consortium name="The Broad Institute Genomics Platform"/>
            <consortium name="The Broad Institute Genome Sequencing Center for Infectious Disease"/>
            <person name="Wu L."/>
            <person name="Ma J."/>
        </authorList>
    </citation>
    <scope>NUCLEOTIDE SEQUENCE [LARGE SCALE GENOMIC DNA]</scope>
    <source>
        <strain evidence="3">JCM 17214</strain>
    </source>
</reference>
<evidence type="ECO:0000259" key="1">
    <source>
        <dbReference type="Pfam" id="PF01844"/>
    </source>
</evidence>
<dbReference type="InterPro" id="IPR003615">
    <property type="entry name" value="HNH_nuc"/>
</dbReference>
<evidence type="ECO:0000313" key="3">
    <source>
        <dbReference type="Proteomes" id="UP001499909"/>
    </source>
</evidence>